<keyword evidence="1" id="KW-0812">Transmembrane</keyword>
<dbReference type="PANTHER" id="PTHR36361:SF1">
    <property type="entry name" value="PROTEIN APEM9"/>
    <property type="match status" value="1"/>
</dbReference>
<evidence type="ECO:0000313" key="3">
    <source>
        <dbReference type="Proteomes" id="UP001497480"/>
    </source>
</evidence>
<gene>
    <name evidence="2" type="ORF">LLUT_LOCUS24149</name>
</gene>
<protein>
    <recommendedName>
        <fullName evidence="4">Protein APEM9</fullName>
    </recommendedName>
</protein>
<dbReference type="InterPro" id="IPR034571">
    <property type="entry name" value="APEM9"/>
</dbReference>
<keyword evidence="3" id="KW-1185">Reference proteome</keyword>
<organism evidence="2 3">
    <name type="scientific">Lupinus luteus</name>
    <name type="common">European yellow lupine</name>
    <dbReference type="NCBI Taxonomy" id="3873"/>
    <lineage>
        <taxon>Eukaryota</taxon>
        <taxon>Viridiplantae</taxon>
        <taxon>Streptophyta</taxon>
        <taxon>Embryophyta</taxon>
        <taxon>Tracheophyta</taxon>
        <taxon>Spermatophyta</taxon>
        <taxon>Magnoliopsida</taxon>
        <taxon>eudicotyledons</taxon>
        <taxon>Gunneridae</taxon>
        <taxon>Pentapetalae</taxon>
        <taxon>rosids</taxon>
        <taxon>fabids</taxon>
        <taxon>Fabales</taxon>
        <taxon>Fabaceae</taxon>
        <taxon>Papilionoideae</taxon>
        <taxon>50 kb inversion clade</taxon>
        <taxon>genistoids sensu lato</taxon>
        <taxon>core genistoids</taxon>
        <taxon>Genisteae</taxon>
        <taxon>Lupinus</taxon>
    </lineage>
</organism>
<proteinExistence type="predicted"/>
<dbReference type="PANTHER" id="PTHR36361">
    <property type="entry name" value="PROTEIN APEM9"/>
    <property type="match status" value="1"/>
</dbReference>
<accession>A0AAV1XN50</accession>
<comment type="caution">
    <text evidence="2">The sequence shown here is derived from an EMBL/GenBank/DDBJ whole genome shotgun (WGS) entry which is preliminary data.</text>
</comment>
<dbReference type="Proteomes" id="UP001497480">
    <property type="component" value="Unassembled WGS sequence"/>
</dbReference>
<name>A0AAV1XN50_LUPLU</name>
<dbReference type="GO" id="GO:0015919">
    <property type="term" value="P:peroxisomal membrane transport"/>
    <property type="evidence" value="ECO:0007669"/>
    <property type="project" value="InterPro"/>
</dbReference>
<evidence type="ECO:0008006" key="4">
    <source>
        <dbReference type="Google" id="ProtNLM"/>
    </source>
</evidence>
<dbReference type="EMBL" id="CAXHTB010000016">
    <property type="protein sequence ID" value="CAL0323089.1"/>
    <property type="molecule type" value="Genomic_DNA"/>
</dbReference>
<sequence length="353" mass="39884">MVESRCDGGMSDSDAAAIWEEIDVAEKYLVCSMYQQSASTASSILNRLSQSPHPQSDSMLESTAMILLQSFHLLSRTNEILDNLKRYFVSIKAIPPQLILTLACFQIEQGSDLDDVQQYLEDFLNGWSPADPQYTTLIAEPNVDCETRYGRHFVLEIDQYLQLVELYAVTLLAAVLKHVDLAISWVENNASLPEENRQALLRRLHSMHSLKSTTLKSPTDNTEAYSLKELNVCEGSPKASSGNHANNKKHASKEAVLKLSERIEPYFWCFRSINVKFGSTKFVISSGKIMLGCLMLFTYYLFRKKQATLKRIVRKQVVGMKRALVDLWQLAFSYQVNPLAAVQPLSTATRQAR</sequence>
<keyword evidence="1" id="KW-0472">Membrane</keyword>
<evidence type="ECO:0000313" key="2">
    <source>
        <dbReference type="EMBL" id="CAL0323089.1"/>
    </source>
</evidence>
<keyword evidence="1" id="KW-1133">Transmembrane helix</keyword>
<reference evidence="2 3" key="1">
    <citation type="submission" date="2024-03" db="EMBL/GenBank/DDBJ databases">
        <authorList>
            <person name="Martinez-Hernandez J."/>
        </authorList>
    </citation>
    <scope>NUCLEOTIDE SEQUENCE [LARGE SCALE GENOMIC DNA]</scope>
</reference>
<dbReference type="AlphaFoldDB" id="A0AAV1XN50"/>
<evidence type="ECO:0000256" key="1">
    <source>
        <dbReference type="SAM" id="Phobius"/>
    </source>
</evidence>
<feature type="transmembrane region" description="Helical" evidence="1">
    <location>
        <begin position="282"/>
        <end position="302"/>
    </location>
</feature>